<dbReference type="Gene3D" id="3.40.33.10">
    <property type="entry name" value="CAP"/>
    <property type="match status" value="1"/>
</dbReference>
<proteinExistence type="inferred from homology"/>
<dbReference type="FunFam" id="3.40.33.10:FF:000006">
    <property type="entry name" value="Putative pathogenesis-related protein 1"/>
    <property type="match status" value="1"/>
</dbReference>
<reference evidence="7 8" key="2">
    <citation type="journal article" date="2009" name="PLoS ONE">
        <title>An integrated genetic and cytogenetic map of the cucumber genome.</title>
        <authorList>
            <person name="Ren Y."/>
            <person name="Zhang Z."/>
            <person name="Liu J."/>
            <person name="Staub J.E."/>
            <person name="Han Y."/>
            <person name="Cheng Z."/>
            <person name="Li X."/>
            <person name="Lu J."/>
            <person name="Miao H."/>
            <person name="Kang H."/>
            <person name="Xie B."/>
            <person name="Gu X."/>
            <person name="Wang X."/>
            <person name="Du Y."/>
            <person name="Jin W."/>
            <person name="Huang S."/>
        </authorList>
    </citation>
    <scope>NUCLEOTIDE SEQUENCE [LARGE SCALE GENOMIC DNA]</scope>
    <source>
        <strain evidence="8">cv. 9930</strain>
    </source>
</reference>
<dbReference type="PANTHER" id="PTHR10334">
    <property type="entry name" value="CYSTEINE-RICH SECRETORY PROTEIN-RELATED"/>
    <property type="match status" value="1"/>
</dbReference>
<organism evidence="7 8">
    <name type="scientific">Cucumis sativus</name>
    <name type="common">Cucumber</name>
    <dbReference type="NCBI Taxonomy" id="3659"/>
    <lineage>
        <taxon>Eukaryota</taxon>
        <taxon>Viridiplantae</taxon>
        <taxon>Streptophyta</taxon>
        <taxon>Embryophyta</taxon>
        <taxon>Tracheophyta</taxon>
        <taxon>Spermatophyta</taxon>
        <taxon>Magnoliopsida</taxon>
        <taxon>eudicotyledons</taxon>
        <taxon>Gunneridae</taxon>
        <taxon>Pentapetalae</taxon>
        <taxon>rosids</taxon>
        <taxon>fabids</taxon>
        <taxon>Cucurbitales</taxon>
        <taxon>Cucurbitaceae</taxon>
        <taxon>Benincaseae</taxon>
        <taxon>Cucumis</taxon>
    </lineage>
</organism>
<reference evidence="7 8" key="4">
    <citation type="journal article" date="2011" name="BMC Genomics">
        <title>RNA-Seq improves annotation of protein-coding genes in the cucumber genome.</title>
        <authorList>
            <person name="Li Z."/>
            <person name="Zhang Z."/>
            <person name="Yan P."/>
            <person name="Huang S."/>
            <person name="Fei Z."/>
            <person name="Lin K."/>
        </authorList>
    </citation>
    <scope>NUCLEOTIDE SEQUENCE [LARGE SCALE GENOMIC DNA]</scope>
    <source>
        <strain evidence="8">cv. 9930</strain>
    </source>
</reference>
<evidence type="ECO:0000256" key="5">
    <source>
        <dbReference type="SAM" id="SignalP"/>
    </source>
</evidence>
<sequence length="165" mass="18399">MALLMKMISLSLLFFLTSSTILFTSSIAQDLPQNFVDAHNAARAQVGVGPVSWDETVANYAQQYANQHINDCQMVHSNGPYGENLAWSSADLSGTNAVQMWVNEKQFYDYASNSCVRSECRHYTQVVWKNSVKIGCAKVECNNNGGTFITCNYDPSGNYVNQRPY</sequence>
<evidence type="ECO:0000313" key="7">
    <source>
        <dbReference type="EMBL" id="KGN43831.1"/>
    </source>
</evidence>
<evidence type="ECO:0000256" key="2">
    <source>
        <dbReference type="ARBA" id="ARBA00022729"/>
    </source>
</evidence>
<dbReference type="STRING" id="3659.A0A0A0K7P0"/>
<dbReference type="InterPro" id="IPR018244">
    <property type="entry name" value="Allrgn_V5/Tpx1_CS"/>
</dbReference>
<dbReference type="eggNOG" id="KOG3017">
    <property type="taxonomic scope" value="Eukaryota"/>
</dbReference>
<feature type="signal peptide" evidence="5">
    <location>
        <begin position="1"/>
        <end position="28"/>
    </location>
</feature>
<evidence type="ECO:0000256" key="1">
    <source>
        <dbReference type="ARBA" id="ARBA00009923"/>
    </source>
</evidence>
<dbReference type="PROSITE" id="PS01009">
    <property type="entry name" value="CRISP_1"/>
    <property type="match status" value="1"/>
</dbReference>
<dbReference type="OMA" id="NPGHYEQ"/>
<reference evidence="7 8" key="1">
    <citation type="journal article" date="2009" name="Nat. Genet.">
        <title>The genome of the cucumber, Cucumis sativus L.</title>
        <authorList>
            <person name="Huang S."/>
            <person name="Li R."/>
            <person name="Zhang Z."/>
            <person name="Li L."/>
            <person name="Gu X."/>
            <person name="Fan W."/>
            <person name="Lucas W.J."/>
            <person name="Wang X."/>
            <person name="Xie B."/>
            <person name="Ni P."/>
            <person name="Ren Y."/>
            <person name="Zhu H."/>
            <person name="Li J."/>
            <person name="Lin K."/>
            <person name="Jin W."/>
            <person name="Fei Z."/>
            <person name="Li G."/>
            <person name="Staub J."/>
            <person name="Kilian A."/>
            <person name="van der Vossen E.A."/>
            <person name="Wu Y."/>
            <person name="Guo J."/>
            <person name="He J."/>
            <person name="Jia Z."/>
            <person name="Ren Y."/>
            <person name="Tian G."/>
            <person name="Lu Y."/>
            <person name="Ruan J."/>
            <person name="Qian W."/>
            <person name="Wang M."/>
            <person name="Huang Q."/>
            <person name="Li B."/>
            <person name="Xuan Z."/>
            <person name="Cao J."/>
            <person name="Asan"/>
            <person name="Wu Z."/>
            <person name="Zhang J."/>
            <person name="Cai Q."/>
            <person name="Bai Y."/>
            <person name="Zhao B."/>
            <person name="Han Y."/>
            <person name="Li Y."/>
            <person name="Li X."/>
            <person name="Wang S."/>
            <person name="Shi Q."/>
            <person name="Liu S."/>
            <person name="Cho W.K."/>
            <person name="Kim J.Y."/>
            <person name="Xu Y."/>
            <person name="Heller-Uszynska K."/>
            <person name="Miao H."/>
            <person name="Cheng Z."/>
            <person name="Zhang S."/>
            <person name="Wu J."/>
            <person name="Yang Y."/>
            <person name="Kang H."/>
            <person name="Li M."/>
            <person name="Liang H."/>
            <person name="Ren X."/>
            <person name="Shi Z."/>
            <person name="Wen M."/>
            <person name="Jian M."/>
            <person name="Yang H."/>
            <person name="Zhang G."/>
            <person name="Yang Z."/>
            <person name="Chen R."/>
            <person name="Liu S."/>
            <person name="Li J."/>
            <person name="Ma L."/>
            <person name="Liu H."/>
            <person name="Zhou Y."/>
            <person name="Zhao J."/>
            <person name="Fang X."/>
            <person name="Li G."/>
            <person name="Fang L."/>
            <person name="Li Y."/>
            <person name="Liu D."/>
            <person name="Zheng H."/>
            <person name="Zhang Y."/>
            <person name="Qin N."/>
            <person name="Li Z."/>
            <person name="Yang G."/>
            <person name="Yang S."/>
            <person name="Bolund L."/>
            <person name="Kristiansen K."/>
            <person name="Zheng H."/>
            <person name="Li S."/>
            <person name="Zhang X."/>
            <person name="Yang H."/>
            <person name="Wang J."/>
            <person name="Sun R."/>
            <person name="Zhang B."/>
            <person name="Jiang S."/>
            <person name="Wang J."/>
            <person name="Du Y."/>
            <person name="Li S."/>
        </authorList>
    </citation>
    <scope>NUCLEOTIDE SEQUENCE [LARGE SCALE GENOMIC DNA]</scope>
    <source>
        <strain evidence="8">cv. 9930</strain>
    </source>
</reference>
<comment type="similarity">
    <text evidence="1">Belongs to the CRISP family.</text>
</comment>
<dbReference type="SUPFAM" id="SSF55797">
    <property type="entry name" value="PR-1-like"/>
    <property type="match status" value="1"/>
</dbReference>
<dbReference type="EMBL" id="CM002928">
    <property type="protein sequence ID" value="KGN43831.1"/>
    <property type="molecule type" value="Genomic_DNA"/>
</dbReference>
<dbReference type="InterPro" id="IPR001283">
    <property type="entry name" value="CRISP-related"/>
</dbReference>
<dbReference type="SMART" id="SM00198">
    <property type="entry name" value="SCP"/>
    <property type="match status" value="1"/>
</dbReference>
<dbReference type="Proteomes" id="UP000029981">
    <property type="component" value="Chromosome 7"/>
</dbReference>
<keyword evidence="4" id="KW-1015">Disulfide bond</keyword>
<dbReference type="InterPro" id="IPR014044">
    <property type="entry name" value="CAP_dom"/>
</dbReference>
<name>A0A0A0K7P0_CUCSA</name>
<keyword evidence="8" id="KW-1185">Reference proteome</keyword>
<keyword evidence="3" id="KW-0611">Plant defense</keyword>
<feature type="chain" id="PRO_5001964819" description="SCP domain-containing protein" evidence="5">
    <location>
        <begin position="29"/>
        <end position="165"/>
    </location>
</feature>
<evidence type="ECO:0000259" key="6">
    <source>
        <dbReference type="SMART" id="SM00198"/>
    </source>
</evidence>
<evidence type="ECO:0000256" key="4">
    <source>
        <dbReference type="ARBA" id="ARBA00023157"/>
    </source>
</evidence>
<dbReference type="CDD" id="cd05381">
    <property type="entry name" value="CAP_PR-1"/>
    <property type="match status" value="1"/>
</dbReference>
<evidence type="ECO:0000313" key="8">
    <source>
        <dbReference type="Proteomes" id="UP000029981"/>
    </source>
</evidence>
<evidence type="ECO:0000256" key="3">
    <source>
        <dbReference type="ARBA" id="ARBA00022821"/>
    </source>
</evidence>
<dbReference type="InterPro" id="IPR035940">
    <property type="entry name" value="CAP_sf"/>
</dbReference>
<dbReference type="Pfam" id="PF00188">
    <property type="entry name" value="CAP"/>
    <property type="match status" value="1"/>
</dbReference>
<gene>
    <name evidence="7" type="ORF">Csa_7G070254</name>
</gene>
<dbReference type="PROSITE" id="PS01010">
    <property type="entry name" value="CRISP_2"/>
    <property type="match status" value="1"/>
</dbReference>
<dbReference type="GO" id="GO:0005615">
    <property type="term" value="C:extracellular space"/>
    <property type="evidence" value="ECO:0000318"/>
    <property type="project" value="GO_Central"/>
</dbReference>
<reference evidence="7 8" key="3">
    <citation type="journal article" date="2010" name="BMC Genomics">
        <title>Transcriptome sequencing and comparative analysis of cucumber flowers with different sex types.</title>
        <authorList>
            <person name="Guo S."/>
            <person name="Zheng Y."/>
            <person name="Joung J.G."/>
            <person name="Liu S."/>
            <person name="Zhang Z."/>
            <person name="Crasta O.R."/>
            <person name="Sobral B.W."/>
            <person name="Xu Y."/>
            <person name="Huang S."/>
            <person name="Fei Z."/>
        </authorList>
    </citation>
    <scope>NUCLEOTIDE SEQUENCE [LARGE SCALE GENOMIC DNA]</scope>
    <source>
        <strain evidence="8">cv. 9930</strain>
    </source>
</reference>
<feature type="domain" description="SCP" evidence="6">
    <location>
        <begin position="30"/>
        <end position="161"/>
    </location>
</feature>
<protein>
    <recommendedName>
        <fullName evidence="6">SCP domain-containing protein</fullName>
    </recommendedName>
</protein>
<dbReference type="KEGG" id="csv:101211811"/>
<accession>A0A0A0K7P0</accession>
<dbReference type="Gramene" id="KGN43831">
    <property type="protein sequence ID" value="KGN43831"/>
    <property type="gene ID" value="Csa_7G070254"/>
</dbReference>
<dbReference type="AlphaFoldDB" id="A0A0A0K7P0"/>
<dbReference type="OrthoDB" id="337038at2759"/>
<dbReference type="GO" id="GO:0098542">
    <property type="term" value="P:defense response to other organism"/>
    <property type="evidence" value="ECO:0007669"/>
    <property type="project" value="UniProtKB-ARBA"/>
</dbReference>
<keyword evidence="2 5" id="KW-0732">Signal</keyword>
<dbReference type="PRINTS" id="PR00837">
    <property type="entry name" value="V5TPXLIKE"/>
</dbReference>